<evidence type="ECO:0000256" key="1">
    <source>
        <dbReference type="ARBA" id="ARBA00004651"/>
    </source>
</evidence>
<dbReference type="RefSeq" id="WP_327608824.1">
    <property type="nucleotide sequence ID" value="NZ_JARZFX010000012.1"/>
</dbReference>
<comment type="caution">
    <text evidence="11">The sequence shown here is derived from an EMBL/GenBank/DDBJ whole genome shotgun (WGS) entry which is preliminary data.</text>
</comment>
<organism evidence="11 12">
    <name type="scientific">Virgibacillus tibetensis</name>
    <dbReference type="NCBI Taxonomy" id="3042313"/>
    <lineage>
        <taxon>Bacteria</taxon>
        <taxon>Bacillati</taxon>
        <taxon>Bacillota</taxon>
        <taxon>Bacilli</taxon>
        <taxon>Bacillales</taxon>
        <taxon>Bacillaceae</taxon>
        <taxon>Virgibacillus</taxon>
    </lineage>
</organism>
<evidence type="ECO:0000256" key="2">
    <source>
        <dbReference type="ARBA" id="ARBA00009033"/>
    </source>
</evidence>
<dbReference type="Proteomes" id="UP001335737">
    <property type="component" value="Unassembled WGS sequence"/>
</dbReference>
<keyword evidence="12" id="KW-1185">Reference proteome</keyword>
<feature type="domain" description="Concentrative nucleoside transporter C-terminal" evidence="9">
    <location>
        <begin position="192"/>
        <end position="406"/>
    </location>
</feature>
<feature type="transmembrane region" description="Helical" evidence="7">
    <location>
        <begin position="258"/>
        <end position="283"/>
    </location>
</feature>
<dbReference type="PANTHER" id="PTHR10590:SF4">
    <property type="entry name" value="SOLUTE CARRIER FAMILY 28 MEMBER 3"/>
    <property type="match status" value="1"/>
</dbReference>
<dbReference type="InterPro" id="IPR008276">
    <property type="entry name" value="C_nuclsd_transpt"/>
</dbReference>
<feature type="transmembrane region" description="Helical" evidence="7">
    <location>
        <begin position="295"/>
        <end position="314"/>
    </location>
</feature>
<feature type="transmembrane region" description="Helical" evidence="7">
    <location>
        <begin position="351"/>
        <end position="376"/>
    </location>
</feature>
<dbReference type="InterPro" id="IPR018270">
    <property type="entry name" value="C_nuclsd_transpt_met_bac"/>
</dbReference>
<feature type="domain" description="Nucleoside transporter/FeoB GTPase Gate" evidence="10">
    <location>
        <begin position="90"/>
        <end position="184"/>
    </location>
</feature>
<evidence type="ECO:0000313" key="11">
    <source>
        <dbReference type="EMBL" id="MEC5425273.1"/>
    </source>
</evidence>
<dbReference type="InterPro" id="IPR002668">
    <property type="entry name" value="CNT_N_dom"/>
</dbReference>
<reference evidence="11 12" key="1">
    <citation type="journal article" date="2024" name="Int. J. Syst. Evol. Microbiol.">
        <title>Virgibacillus tibetensis sp. nov., isolated from salt lake on the Tibetan Plateau of China.</title>
        <authorList>
            <person name="Phurbu D."/>
            <person name="Liu Z.-X."/>
            <person name="Wang R."/>
            <person name="Zheng Y.-Y."/>
            <person name="Liu H.-C."/>
            <person name="Zhou Y.-G."/>
            <person name="Yu Y.-J."/>
            <person name="Li A.-H."/>
        </authorList>
    </citation>
    <scope>NUCLEOTIDE SEQUENCE [LARGE SCALE GENOMIC DNA]</scope>
    <source>
        <strain evidence="11 12">C22-A2</strain>
    </source>
</reference>
<comment type="caution">
    <text evidence="7">Lacks conserved residue(s) required for the propagation of feature annotation.</text>
</comment>
<feature type="transmembrane region" description="Helical" evidence="7">
    <location>
        <begin position="388"/>
        <end position="408"/>
    </location>
</feature>
<feature type="transmembrane region" description="Helical" evidence="7">
    <location>
        <begin position="164"/>
        <end position="186"/>
    </location>
</feature>
<dbReference type="InterPro" id="IPR011657">
    <property type="entry name" value="CNT_C_dom"/>
</dbReference>
<evidence type="ECO:0000259" key="8">
    <source>
        <dbReference type="Pfam" id="PF01773"/>
    </source>
</evidence>
<name>A0ABU6KJB6_9BACI</name>
<dbReference type="Pfam" id="PF07662">
    <property type="entry name" value="Nucleos_tra2_C"/>
    <property type="match status" value="1"/>
</dbReference>
<proteinExistence type="inferred from homology"/>
<feature type="domain" description="Concentrative nucleoside transporter N-terminal" evidence="8">
    <location>
        <begin position="8"/>
        <end position="81"/>
    </location>
</feature>
<evidence type="ECO:0000256" key="4">
    <source>
        <dbReference type="ARBA" id="ARBA00022692"/>
    </source>
</evidence>
<evidence type="ECO:0000256" key="3">
    <source>
        <dbReference type="ARBA" id="ARBA00022475"/>
    </source>
</evidence>
<evidence type="ECO:0000256" key="6">
    <source>
        <dbReference type="ARBA" id="ARBA00023136"/>
    </source>
</evidence>
<feature type="transmembrane region" description="Helical" evidence="7">
    <location>
        <begin position="88"/>
        <end position="109"/>
    </location>
</feature>
<gene>
    <name evidence="11" type="ORF">QGM71_17455</name>
</gene>
<feature type="transmembrane region" description="Helical" evidence="7">
    <location>
        <begin position="31"/>
        <end position="47"/>
    </location>
</feature>
<dbReference type="EMBL" id="JARZFX010000012">
    <property type="protein sequence ID" value="MEC5425273.1"/>
    <property type="molecule type" value="Genomic_DNA"/>
</dbReference>
<keyword evidence="5 7" id="KW-1133">Transmembrane helix</keyword>
<keyword evidence="4 7" id="KW-0812">Transmembrane</keyword>
<dbReference type="Pfam" id="PF07670">
    <property type="entry name" value="Gate"/>
    <property type="match status" value="1"/>
</dbReference>
<keyword evidence="6 7" id="KW-0472">Membrane</keyword>
<evidence type="ECO:0000256" key="5">
    <source>
        <dbReference type="ARBA" id="ARBA00022989"/>
    </source>
</evidence>
<evidence type="ECO:0000259" key="10">
    <source>
        <dbReference type="Pfam" id="PF07670"/>
    </source>
</evidence>
<dbReference type="PANTHER" id="PTHR10590">
    <property type="entry name" value="SODIUM/NUCLEOSIDE COTRANSPORTER"/>
    <property type="match status" value="1"/>
</dbReference>
<keyword evidence="3" id="KW-1003">Cell membrane</keyword>
<sequence length="409" mass="43194">MNLLWGLVGIITVLGIGYLLSVNKKDINMRTILLALTIQLLFAYLALKSTIGRAVLEGLSSMVQGIIGYSNEGISFLFGPLIGEGTIFAFEVLTIIIFFSSLISILYYLGIMQWVIKIIGGALSKLLGTTKIESLAAAANIFVGHTEAPLVVKPFIKKMHESELFAIMVGGMGSVSGAVLVGYSMLGIPLEYLLAASFMAAPSSLLIAKIVIPLPKEFRESLANSEEIKEVTIQEDEEKATNIIDAAARGASTGVKMVLEIAGMLLAFVALIALINGIFGIVGDFIGIDNLTMEGILGILLSPLAFLIGVPWDEAVIAGQYIGQKIVVNEFVAYAGFGPIIDTLSVKTGMILSFALAGFANFGSIAIQIGALGSLAPERRKDVSKLGLRAMIAGTLASLLNAAIAGMFI</sequence>
<dbReference type="InterPro" id="IPR011642">
    <property type="entry name" value="Gate_dom"/>
</dbReference>
<keyword evidence="7" id="KW-0813">Transport</keyword>
<comment type="similarity">
    <text evidence="2 7">Belongs to the concentrative nucleoside transporter (CNT) (TC 2.A.41) family.</text>
</comment>
<accession>A0ABU6KJB6</accession>
<evidence type="ECO:0000259" key="9">
    <source>
        <dbReference type="Pfam" id="PF07662"/>
    </source>
</evidence>
<evidence type="ECO:0000313" key="12">
    <source>
        <dbReference type="Proteomes" id="UP001335737"/>
    </source>
</evidence>
<dbReference type="Pfam" id="PF01773">
    <property type="entry name" value="Nucleos_tra2_N"/>
    <property type="match status" value="1"/>
</dbReference>
<evidence type="ECO:0000256" key="7">
    <source>
        <dbReference type="RuleBase" id="RU362018"/>
    </source>
</evidence>
<protein>
    <recommendedName>
        <fullName evidence="7">Nucleoside permease</fullName>
    </recommendedName>
</protein>
<comment type="subcellular location">
    <subcellularLocation>
        <location evidence="1">Cell membrane</location>
        <topology evidence="1">Multi-pass membrane protein</topology>
    </subcellularLocation>
</comment>
<dbReference type="NCBIfam" id="TIGR00804">
    <property type="entry name" value="nupC"/>
    <property type="match status" value="1"/>
</dbReference>